<evidence type="ECO:0000313" key="2">
    <source>
        <dbReference type="Proteomes" id="UP001497444"/>
    </source>
</evidence>
<proteinExistence type="predicted"/>
<dbReference type="Proteomes" id="UP001497444">
    <property type="component" value="Unassembled WGS sequence"/>
</dbReference>
<reference evidence="1" key="1">
    <citation type="submission" date="2024-02" db="EMBL/GenBank/DDBJ databases">
        <authorList>
            <consortium name="ELIXIR-Norway"/>
            <consortium name="Elixir Norway"/>
        </authorList>
    </citation>
    <scope>NUCLEOTIDE SEQUENCE</scope>
</reference>
<evidence type="ECO:0000313" key="1">
    <source>
        <dbReference type="EMBL" id="CAK9250358.1"/>
    </source>
</evidence>
<keyword evidence="2" id="KW-1185">Reference proteome</keyword>
<name>A0ABP0V7J5_9BRYO</name>
<gene>
    <name evidence="1" type="ORF">CSSPJE1EN1_LOCUS25736</name>
</gene>
<accession>A0ABP0V7J5</accession>
<comment type="caution">
    <text evidence="1">The sequence shown here is derived from an EMBL/GenBank/DDBJ whole genome shotgun (WGS) entry which is preliminary data.</text>
</comment>
<sequence length="88" mass="9437">MGLEGVFDNCGKGDGTLSLSIGNGDDQLDCGFTRLKDGVERLIDAKIIKTSTLTSLEVTTVLGSVNSIFLTRTPGKKRSSEARRHLHS</sequence>
<protein>
    <submittedName>
        <fullName evidence="1">Uncharacterized protein</fullName>
    </submittedName>
</protein>
<dbReference type="EMBL" id="CAXAQS010000159">
    <property type="protein sequence ID" value="CAK9250358.1"/>
    <property type="molecule type" value="Genomic_DNA"/>
</dbReference>
<organism evidence="1 2">
    <name type="scientific">Sphagnum jensenii</name>
    <dbReference type="NCBI Taxonomy" id="128206"/>
    <lineage>
        <taxon>Eukaryota</taxon>
        <taxon>Viridiplantae</taxon>
        <taxon>Streptophyta</taxon>
        <taxon>Embryophyta</taxon>
        <taxon>Bryophyta</taxon>
        <taxon>Sphagnophytina</taxon>
        <taxon>Sphagnopsida</taxon>
        <taxon>Sphagnales</taxon>
        <taxon>Sphagnaceae</taxon>
        <taxon>Sphagnum</taxon>
    </lineage>
</organism>